<dbReference type="PANTHER" id="PTHR42852">
    <property type="entry name" value="THIOL:DISULFIDE INTERCHANGE PROTEIN DSBE"/>
    <property type="match status" value="1"/>
</dbReference>
<keyword evidence="2" id="KW-0472">Membrane</keyword>
<dbReference type="InterPro" id="IPR013766">
    <property type="entry name" value="Thioredoxin_domain"/>
</dbReference>
<dbReference type="GO" id="GO:0016491">
    <property type="term" value="F:oxidoreductase activity"/>
    <property type="evidence" value="ECO:0007669"/>
    <property type="project" value="InterPro"/>
</dbReference>
<dbReference type="PROSITE" id="PS00194">
    <property type="entry name" value="THIOREDOXIN_1"/>
    <property type="match status" value="1"/>
</dbReference>
<dbReference type="GO" id="GO:0016209">
    <property type="term" value="F:antioxidant activity"/>
    <property type="evidence" value="ECO:0007669"/>
    <property type="project" value="InterPro"/>
</dbReference>
<organism evidence="4 5">
    <name type="scientific">Flavobacterium limnosediminis JC2902</name>
    <dbReference type="NCBI Taxonomy" id="1341181"/>
    <lineage>
        <taxon>Bacteria</taxon>
        <taxon>Pseudomonadati</taxon>
        <taxon>Bacteroidota</taxon>
        <taxon>Flavobacteriia</taxon>
        <taxon>Flavobacteriales</taxon>
        <taxon>Flavobacteriaceae</taxon>
        <taxon>Flavobacterium</taxon>
    </lineage>
</organism>
<keyword evidence="1" id="KW-0676">Redox-active center</keyword>
<dbReference type="EMBL" id="AVGG01000023">
    <property type="protein sequence ID" value="ESU25822.1"/>
    <property type="molecule type" value="Genomic_DNA"/>
</dbReference>
<dbReference type="PROSITE" id="PS51352">
    <property type="entry name" value="THIOREDOXIN_2"/>
    <property type="match status" value="1"/>
</dbReference>
<dbReference type="Proteomes" id="UP000018004">
    <property type="component" value="Unassembled WGS sequence"/>
</dbReference>
<name>V6SHT1_9FLAO</name>
<sequence length="229" mass="27202">MKHRIISLLKWYTLSLLFFFFTIFIITFYIKNIGDREKVITHFPKIALKNQFGQLKTIDDYKGKLILIDFWFSGCEPCLEEMKFFPELLKKHDDLVILSMSVDSPKWTQSLLNQKRKPWDFLEEKKLNWTFYNVNKENLNSFKVNSFPTYFIIDKNGTLLGSPKSGLYAVENKLGSIFTANLSFKKYISTCSKKDIIKIFRLYTILFILFSLIYVIVKYFKRNKSKNSH</sequence>
<feature type="domain" description="Thioredoxin" evidence="3">
    <location>
        <begin position="37"/>
        <end position="183"/>
    </location>
</feature>
<keyword evidence="2" id="KW-0812">Transmembrane</keyword>
<dbReference type="InterPro" id="IPR050553">
    <property type="entry name" value="Thioredoxin_ResA/DsbE_sf"/>
</dbReference>
<dbReference type="RefSeq" id="WP_023580552.1">
    <property type="nucleotide sequence ID" value="NZ_AVGG01000023.1"/>
</dbReference>
<dbReference type="PATRIC" id="fig|1341181.4.peg.2964"/>
<evidence type="ECO:0000256" key="1">
    <source>
        <dbReference type="ARBA" id="ARBA00023284"/>
    </source>
</evidence>
<evidence type="ECO:0000313" key="5">
    <source>
        <dbReference type="Proteomes" id="UP000018004"/>
    </source>
</evidence>
<reference evidence="4 5" key="1">
    <citation type="submission" date="2013-08" db="EMBL/GenBank/DDBJ databases">
        <title>Flavobacterium limnosediminis JC2902 genome sequencing.</title>
        <authorList>
            <person name="Lee K."/>
            <person name="Yi H."/>
            <person name="Park S."/>
            <person name="Chun J."/>
        </authorList>
    </citation>
    <scope>NUCLEOTIDE SEQUENCE [LARGE SCALE GENOMIC DNA]</scope>
    <source>
        <strain evidence="4 5">JC2902</strain>
    </source>
</reference>
<dbReference type="OrthoDB" id="9815205at2"/>
<gene>
    <name evidence="4" type="ORF">FLJC2902T_30140</name>
</gene>
<evidence type="ECO:0000256" key="2">
    <source>
        <dbReference type="SAM" id="Phobius"/>
    </source>
</evidence>
<proteinExistence type="predicted"/>
<dbReference type="PANTHER" id="PTHR42852:SF17">
    <property type="entry name" value="THIOREDOXIN-LIKE PROTEIN HI_1115"/>
    <property type="match status" value="1"/>
</dbReference>
<dbReference type="STRING" id="1341181.FLJC2902T_30140"/>
<evidence type="ECO:0000313" key="4">
    <source>
        <dbReference type="EMBL" id="ESU25822.1"/>
    </source>
</evidence>
<feature type="transmembrane region" description="Helical" evidence="2">
    <location>
        <begin position="200"/>
        <end position="220"/>
    </location>
</feature>
<keyword evidence="5" id="KW-1185">Reference proteome</keyword>
<dbReference type="AlphaFoldDB" id="V6SHT1"/>
<dbReference type="CDD" id="cd02966">
    <property type="entry name" value="TlpA_like_family"/>
    <property type="match status" value="1"/>
</dbReference>
<comment type="caution">
    <text evidence="4">The sequence shown here is derived from an EMBL/GenBank/DDBJ whole genome shotgun (WGS) entry which is preliminary data.</text>
</comment>
<keyword evidence="2" id="KW-1133">Transmembrane helix</keyword>
<dbReference type="InterPro" id="IPR017937">
    <property type="entry name" value="Thioredoxin_CS"/>
</dbReference>
<accession>V6SHT1</accession>
<dbReference type="eggNOG" id="COG0526">
    <property type="taxonomic scope" value="Bacteria"/>
</dbReference>
<protein>
    <recommendedName>
        <fullName evidence="3">Thioredoxin domain-containing protein</fullName>
    </recommendedName>
</protein>
<dbReference type="InterPro" id="IPR000866">
    <property type="entry name" value="AhpC/TSA"/>
</dbReference>
<dbReference type="Pfam" id="PF00578">
    <property type="entry name" value="AhpC-TSA"/>
    <property type="match status" value="1"/>
</dbReference>
<dbReference type="Gene3D" id="3.40.30.10">
    <property type="entry name" value="Glutaredoxin"/>
    <property type="match status" value="1"/>
</dbReference>
<dbReference type="InterPro" id="IPR036249">
    <property type="entry name" value="Thioredoxin-like_sf"/>
</dbReference>
<feature type="transmembrane region" description="Helical" evidence="2">
    <location>
        <begin position="12"/>
        <end position="30"/>
    </location>
</feature>
<dbReference type="SUPFAM" id="SSF52833">
    <property type="entry name" value="Thioredoxin-like"/>
    <property type="match status" value="1"/>
</dbReference>
<evidence type="ECO:0000259" key="3">
    <source>
        <dbReference type="PROSITE" id="PS51352"/>
    </source>
</evidence>